<dbReference type="Pfam" id="PF00152">
    <property type="entry name" value="tRNA-synt_2"/>
    <property type="match status" value="1"/>
</dbReference>
<dbReference type="EMBL" id="JAIFRP010000006">
    <property type="protein sequence ID" value="KAK2587580.1"/>
    <property type="molecule type" value="Genomic_DNA"/>
</dbReference>
<dbReference type="InterPro" id="IPR006195">
    <property type="entry name" value="aa-tRNA-synth_II"/>
</dbReference>
<organism evidence="8 9">
    <name type="scientific">Odynerus spinipes</name>
    <dbReference type="NCBI Taxonomy" id="1348599"/>
    <lineage>
        <taxon>Eukaryota</taxon>
        <taxon>Metazoa</taxon>
        <taxon>Ecdysozoa</taxon>
        <taxon>Arthropoda</taxon>
        <taxon>Hexapoda</taxon>
        <taxon>Insecta</taxon>
        <taxon>Pterygota</taxon>
        <taxon>Neoptera</taxon>
        <taxon>Endopterygota</taxon>
        <taxon>Hymenoptera</taxon>
        <taxon>Apocrita</taxon>
        <taxon>Aculeata</taxon>
        <taxon>Vespoidea</taxon>
        <taxon>Vespidae</taxon>
        <taxon>Eumeninae</taxon>
        <taxon>Odynerus</taxon>
    </lineage>
</organism>
<dbReference type="Gene3D" id="3.30.1360.30">
    <property type="entry name" value="GAD-like domain"/>
    <property type="match status" value="1"/>
</dbReference>
<dbReference type="GO" id="GO:0005524">
    <property type="term" value="F:ATP binding"/>
    <property type="evidence" value="ECO:0007669"/>
    <property type="project" value="UniProtKB-KW"/>
</dbReference>
<dbReference type="Pfam" id="PF01336">
    <property type="entry name" value="tRNA_anti-codon"/>
    <property type="match status" value="1"/>
</dbReference>
<keyword evidence="6" id="KW-0030">Aminoacyl-tRNA synthetase</keyword>
<reference evidence="8" key="2">
    <citation type="journal article" date="2023" name="Commun. Biol.">
        <title>Intrasexual cuticular hydrocarbon dimorphism in a wasp sheds light on hydrocarbon biosynthesis genes in Hymenoptera.</title>
        <authorList>
            <person name="Moris V.C."/>
            <person name="Podsiadlowski L."/>
            <person name="Martin S."/>
            <person name="Oeyen J.P."/>
            <person name="Donath A."/>
            <person name="Petersen M."/>
            <person name="Wilbrandt J."/>
            <person name="Misof B."/>
            <person name="Liedtke D."/>
            <person name="Thamm M."/>
            <person name="Scheiner R."/>
            <person name="Schmitt T."/>
            <person name="Niehuis O."/>
        </authorList>
    </citation>
    <scope>NUCLEOTIDE SEQUENCE</scope>
    <source>
        <strain evidence="8">GBR_01_08_01A</strain>
    </source>
</reference>
<dbReference type="CDD" id="cd00777">
    <property type="entry name" value="AspRS_core"/>
    <property type="match status" value="1"/>
</dbReference>
<accession>A0AAD9RX55</accession>
<evidence type="ECO:0000259" key="7">
    <source>
        <dbReference type="PROSITE" id="PS50862"/>
    </source>
</evidence>
<dbReference type="HAMAP" id="MF_00044">
    <property type="entry name" value="Asp_tRNA_synth_type1"/>
    <property type="match status" value="1"/>
</dbReference>
<keyword evidence="2" id="KW-0436">Ligase</keyword>
<dbReference type="PRINTS" id="PR01042">
    <property type="entry name" value="TRNASYNTHASP"/>
</dbReference>
<dbReference type="PANTHER" id="PTHR22594">
    <property type="entry name" value="ASPARTYL/LYSYL-TRNA SYNTHETASE"/>
    <property type="match status" value="1"/>
</dbReference>
<dbReference type="InterPro" id="IPR045864">
    <property type="entry name" value="aa-tRNA-synth_II/BPL/LPL"/>
</dbReference>
<dbReference type="InterPro" id="IPR002312">
    <property type="entry name" value="Asp/Asn-tRNA-synth_IIb"/>
</dbReference>
<evidence type="ECO:0000256" key="6">
    <source>
        <dbReference type="ARBA" id="ARBA00023146"/>
    </source>
</evidence>
<dbReference type="NCBIfam" id="TIGR00459">
    <property type="entry name" value="aspS_bact"/>
    <property type="match status" value="1"/>
</dbReference>
<dbReference type="SUPFAM" id="SSF50249">
    <property type="entry name" value="Nucleic acid-binding proteins"/>
    <property type="match status" value="1"/>
</dbReference>
<gene>
    <name evidence="8" type="ORF">KPH14_003708</name>
</gene>
<dbReference type="NCBIfam" id="NF001750">
    <property type="entry name" value="PRK00476.1"/>
    <property type="match status" value="1"/>
</dbReference>
<dbReference type="GO" id="GO:0003676">
    <property type="term" value="F:nucleic acid binding"/>
    <property type="evidence" value="ECO:0007669"/>
    <property type="project" value="InterPro"/>
</dbReference>
<dbReference type="Gene3D" id="2.40.50.140">
    <property type="entry name" value="Nucleic acid-binding proteins"/>
    <property type="match status" value="1"/>
</dbReference>
<feature type="domain" description="Aminoacyl-transfer RNA synthetases class-II family profile" evidence="7">
    <location>
        <begin position="199"/>
        <end position="609"/>
    </location>
</feature>
<reference evidence="8" key="1">
    <citation type="submission" date="2021-08" db="EMBL/GenBank/DDBJ databases">
        <authorList>
            <person name="Misof B."/>
            <person name="Oliver O."/>
            <person name="Podsiadlowski L."/>
            <person name="Donath A."/>
            <person name="Peters R."/>
            <person name="Mayer C."/>
            <person name="Rust J."/>
            <person name="Gunkel S."/>
            <person name="Lesny P."/>
            <person name="Martin S."/>
            <person name="Oeyen J.P."/>
            <person name="Petersen M."/>
            <person name="Panagiotis P."/>
            <person name="Wilbrandt J."/>
            <person name="Tanja T."/>
        </authorList>
    </citation>
    <scope>NUCLEOTIDE SEQUENCE</scope>
    <source>
        <strain evidence="8">GBR_01_08_01A</strain>
        <tissue evidence="8">Thorax + abdomen</tissue>
    </source>
</reference>
<dbReference type="InterPro" id="IPR012340">
    <property type="entry name" value="NA-bd_OB-fold"/>
</dbReference>
<evidence type="ECO:0000313" key="8">
    <source>
        <dbReference type="EMBL" id="KAK2587580.1"/>
    </source>
</evidence>
<keyword evidence="5" id="KW-0648">Protein biosynthesis</keyword>
<name>A0AAD9RX55_9HYME</name>
<dbReference type="Proteomes" id="UP001258017">
    <property type="component" value="Unassembled WGS sequence"/>
</dbReference>
<dbReference type="GO" id="GO:0006422">
    <property type="term" value="P:aspartyl-tRNA aminoacylation"/>
    <property type="evidence" value="ECO:0007669"/>
    <property type="project" value="TreeGrafter"/>
</dbReference>
<dbReference type="InterPro" id="IPR004364">
    <property type="entry name" value="Aa-tRNA-synt_II"/>
</dbReference>
<comment type="caution">
    <text evidence="8">The sequence shown here is derived from an EMBL/GenBank/DDBJ whole genome shotgun (WGS) entry which is preliminary data.</text>
</comment>
<dbReference type="PROSITE" id="PS50862">
    <property type="entry name" value="AA_TRNA_LIGASE_II"/>
    <property type="match status" value="1"/>
</dbReference>
<keyword evidence="3" id="KW-0547">Nucleotide-binding</keyword>
<dbReference type="InterPro" id="IPR047089">
    <property type="entry name" value="Asp-tRNA-ligase_1_N"/>
</dbReference>
<dbReference type="SUPFAM" id="SSF55681">
    <property type="entry name" value="Class II aaRS and biotin synthetases"/>
    <property type="match status" value="1"/>
</dbReference>
<dbReference type="InterPro" id="IPR004115">
    <property type="entry name" value="GAD-like_sf"/>
</dbReference>
<sequence length="644" mass="74100">MLVSEKLIYQLSKCVISRRFFPVLGTIKMKYIPPSVKFIHDLAAQEIPVQDQFDLPVNKYCLRSHTCGELTCKNVGSTVQLSGWIEYQRMNKFVTLRDSYGSTQLIISDDKEDLIEIIKNLTYESVIRVEGIVNMRPKEQVNKNMKTGDIEVQVNFIEVLNKASEDLPFSIRTYNKAKEITQMKYRYLALRYPEIQKNLRARSRLLAKMREYLINECDFVDVETPTLFKTTPGGAQEFIVPTRHPGKFYSLVQSPQQFKQLLMVGGIDRYFQIARCYRDEGARHDRQPEFTQLDIEMSFANQEGIMSLIEGLLEYSWPEHITTPFERMTYDDAMGLYGTDQPDLRIPYQIQSLTKIVDVTTLGENVKLNNQHFEVYALIFPSKHEYLTRSVKEQFSDIKNKYFPTTKLYQLKMSSNSWKLQLEKLFSMTVAENMIKVLNLNIGDILFLTVGPKVDTQKLLGKLRIEFTNVLEKNNLKIRSSGYKFLWLTDFPLFEISESNTFESMHHPFTQPHPEDMQYLTAEPRKVRGLHYDLILNGSEIGGGSVRIHDANLQRQILNMLNINEELLSHMLNALSSGAPPHSGIALGLDRLVSLLCNAESIRSVIAFPKTMEGRDLMSGAPVTISEQVKELYHIKTTDEGNST</sequence>
<proteinExistence type="inferred from homology"/>
<dbReference type="AlphaFoldDB" id="A0AAD9RX55"/>
<comment type="similarity">
    <text evidence="1">Belongs to the class-II aminoacyl-tRNA synthetase family. Type 1 subfamily.</text>
</comment>
<keyword evidence="4" id="KW-0067">ATP-binding</keyword>
<dbReference type="SUPFAM" id="SSF55261">
    <property type="entry name" value="GAD domain-like"/>
    <property type="match status" value="1"/>
</dbReference>
<protein>
    <recommendedName>
        <fullName evidence="7">Aminoacyl-transfer RNA synthetases class-II family profile domain-containing protein</fullName>
    </recommendedName>
</protein>
<dbReference type="GO" id="GO:0005739">
    <property type="term" value="C:mitochondrion"/>
    <property type="evidence" value="ECO:0007669"/>
    <property type="project" value="TreeGrafter"/>
</dbReference>
<dbReference type="InterPro" id="IPR004365">
    <property type="entry name" value="NA-bd_OB_tRNA"/>
</dbReference>
<dbReference type="InterPro" id="IPR004524">
    <property type="entry name" value="Asp-tRNA-ligase_1"/>
</dbReference>
<evidence type="ECO:0000256" key="3">
    <source>
        <dbReference type="ARBA" id="ARBA00022741"/>
    </source>
</evidence>
<dbReference type="InterPro" id="IPR047090">
    <property type="entry name" value="AspRS_core"/>
</dbReference>
<dbReference type="GO" id="GO:0004815">
    <property type="term" value="F:aspartate-tRNA ligase activity"/>
    <property type="evidence" value="ECO:0007669"/>
    <property type="project" value="TreeGrafter"/>
</dbReference>
<dbReference type="Gene3D" id="3.30.930.10">
    <property type="entry name" value="Bira Bifunctional Protein, Domain 2"/>
    <property type="match status" value="1"/>
</dbReference>
<evidence type="ECO:0000256" key="4">
    <source>
        <dbReference type="ARBA" id="ARBA00022840"/>
    </source>
</evidence>
<evidence type="ECO:0000313" key="9">
    <source>
        <dbReference type="Proteomes" id="UP001258017"/>
    </source>
</evidence>
<evidence type="ECO:0000256" key="2">
    <source>
        <dbReference type="ARBA" id="ARBA00022598"/>
    </source>
</evidence>
<keyword evidence="9" id="KW-1185">Reference proteome</keyword>
<evidence type="ECO:0000256" key="5">
    <source>
        <dbReference type="ARBA" id="ARBA00022917"/>
    </source>
</evidence>
<evidence type="ECO:0000256" key="1">
    <source>
        <dbReference type="ARBA" id="ARBA00006303"/>
    </source>
</evidence>
<dbReference type="CDD" id="cd04317">
    <property type="entry name" value="EcAspRS_like_N"/>
    <property type="match status" value="1"/>
</dbReference>
<dbReference type="PANTHER" id="PTHR22594:SF5">
    <property type="entry name" value="ASPARTATE--TRNA LIGASE, MITOCHONDRIAL"/>
    <property type="match status" value="1"/>
</dbReference>